<accession>A0A9D1ID78</accession>
<proteinExistence type="predicted"/>
<dbReference type="CDD" id="cd06088">
    <property type="entry name" value="KOW_RPL14"/>
    <property type="match status" value="1"/>
</dbReference>
<dbReference type="SUPFAM" id="SSF50104">
    <property type="entry name" value="Translation proteins SH3-like domain"/>
    <property type="match status" value="1"/>
</dbReference>
<reference evidence="3" key="1">
    <citation type="submission" date="2020-10" db="EMBL/GenBank/DDBJ databases">
        <authorList>
            <person name="Gilroy R."/>
        </authorList>
    </citation>
    <scope>NUCLEOTIDE SEQUENCE</scope>
    <source>
        <strain evidence="3">ChiHcec3-11533</strain>
    </source>
</reference>
<dbReference type="InterPro" id="IPR008991">
    <property type="entry name" value="Translation_prot_SH3-like_sf"/>
</dbReference>
<keyword evidence="2" id="KW-0687">Ribonucleoprotein</keyword>
<protein>
    <submittedName>
        <fullName evidence="3">KOW domain-containing RNA-binding protein</fullName>
    </submittedName>
</protein>
<reference evidence="3" key="2">
    <citation type="journal article" date="2021" name="PeerJ">
        <title>Extensive microbial diversity within the chicken gut microbiome revealed by metagenomics and culture.</title>
        <authorList>
            <person name="Gilroy R."/>
            <person name="Ravi A."/>
            <person name="Getino M."/>
            <person name="Pursley I."/>
            <person name="Horton D.L."/>
            <person name="Alikhan N.F."/>
            <person name="Baker D."/>
            <person name="Gharbi K."/>
            <person name="Hall N."/>
            <person name="Watson M."/>
            <person name="Adriaenssens E.M."/>
            <person name="Foster-Nyarko E."/>
            <person name="Jarju S."/>
            <person name="Secka A."/>
            <person name="Antonio M."/>
            <person name="Oren A."/>
            <person name="Chaudhuri R.R."/>
            <person name="La Ragione R."/>
            <person name="Hildebrand F."/>
            <person name="Pallen M.J."/>
        </authorList>
    </citation>
    <scope>NUCLEOTIDE SEQUENCE</scope>
    <source>
        <strain evidence="3">ChiHcec3-11533</strain>
    </source>
</reference>
<dbReference type="InterPro" id="IPR041985">
    <property type="entry name" value="Ribosomal_eL14_KOW"/>
</dbReference>
<comment type="caution">
    <text evidence="3">The sequence shown here is derived from an EMBL/GenBank/DDBJ whole genome shotgun (WGS) entry which is preliminary data.</text>
</comment>
<dbReference type="EMBL" id="DVMU01000191">
    <property type="protein sequence ID" value="HIU34641.1"/>
    <property type="molecule type" value="Genomic_DNA"/>
</dbReference>
<organism evidence="3 4">
    <name type="scientific">Candidatus Pullichristensenella excrementigallinarum</name>
    <dbReference type="NCBI Taxonomy" id="2840907"/>
    <lineage>
        <taxon>Bacteria</taxon>
        <taxon>Bacillati</taxon>
        <taxon>Bacillota</taxon>
        <taxon>Clostridia</taxon>
        <taxon>Candidatus Pullichristensenella</taxon>
    </lineage>
</organism>
<sequence length="90" mass="10402">MKPIPIEVGRIVVSKAGRDQGRRFVVLEEIDRDFVLVADGKLRTMERPKKKRRKHLKPTLEFAGDAARRLQNGEKIPDHELRAWTSKEEG</sequence>
<gene>
    <name evidence="3" type="ORF">IAB02_08765</name>
</gene>
<keyword evidence="1" id="KW-0689">Ribosomal protein</keyword>
<dbReference type="Proteomes" id="UP000824072">
    <property type="component" value="Unassembled WGS sequence"/>
</dbReference>
<dbReference type="AlphaFoldDB" id="A0A9D1ID78"/>
<dbReference type="Gene3D" id="2.30.30.30">
    <property type="match status" value="1"/>
</dbReference>
<dbReference type="InterPro" id="IPR014722">
    <property type="entry name" value="Rib_uL2_dom2"/>
</dbReference>
<name>A0A9D1ID78_9FIRM</name>
<evidence type="ECO:0000313" key="4">
    <source>
        <dbReference type="Proteomes" id="UP000824072"/>
    </source>
</evidence>
<evidence type="ECO:0000256" key="2">
    <source>
        <dbReference type="ARBA" id="ARBA00023274"/>
    </source>
</evidence>
<dbReference type="GO" id="GO:1990904">
    <property type="term" value="C:ribonucleoprotein complex"/>
    <property type="evidence" value="ECO:0007669"/>
    <property type="project" value="UniProtKB-KW"/>
</dbReference>
<dbReference type="GO" id="GO:0005840">
    <property type="term" value="C:ribosome"/>
    <property type="evidence" value="ECO:0007669"/>
    <property type="project" value="UniProtKB-KW"/>
</dbReference>
<evidence type="ECO:0000256" key="1">
    <source>
        <dbReference type="ARBA" id="ARBA00022980"/>
    </source>
</evidence>
<evidence type="ECO:0000313" key="3">
    <source>
        <dbReference type="EMBL" id="HIU34641.1"/>
    </source>
</evidence>